<feature type="transmembrane region" description="Helical" evidence="2">
    <location>
        <begin position="201"/>
        <end position="218"/>
    </location>
</feature>
<feature type="compositionally biased region" description="Basic residues" evidence="1">
    <location>
        <begin position="25"/>
        <end position="34"/>
    </location>
</feature>
<keyword evidence="2" id="KW-0472">Membrane</keyword>
<sequence>MALFSYSNPDGEESSYEADLGNASTRKKPRRRRRRGLSERGLALFAGVFLVIGLYGTSVLSASLPANSSEADFGSLSAIIVCLACLLVSLPIYAWLLVSRFRMEVGELETSVPARRDEDGAEEGRAKRPAAANANTDAGAKPRHGWRLFWSLLILAVVCEVPWDLVTWRYQEHSGSNGTLVGALYGSTAPKPWFNLYTQNPVWALALCALVLICLRWIRRHQAPVEGEGPKADVWLSAGTAGLLRILLLFASFLWVWMLNIGQVGTLFPTGLMMFVFVLLFYGLRYHENTMTMLAAAIGALEALAPAVGVLIVHFHNDEDGYAHSWGRYVWYVAIPLVMLGLGLSACQGLL</sequence>
<evidence type="ECO:0000256" key="2">
    <source>
        <dbReference type="SAM" id="Phobius"/>
    </source>
</evidence>
<feature type="transmembrane region" description="Helical" evidence="2">
    <location>
        <begin position="41"/>
        <end position="64"/>
    </location>
</feature>
<feature type="transmembrane region" description="Helical" evidence="2">
    <location>
        <begin position="294"/>
        <end position="317"/>
    </location>
</feature>
<evidence type="ECO:0000313" key="3">
    <source>
        <dbReference type="EMBL" id="OZG52277.1"/>
    </source>
</evidence>
<protein>
    <submittedName>
        <fullName evidence="3">ABC transporter permease</fullName>
    </submittedName>
</protein>
<feature type="compositionally biased region" description="Low complexity" evidence="1">
    <location>
        <begin position="129"/>
        <end position="139"/>
    </location>
</feature>
<dbReference type="AlphaFoldDB" id="A0A261EZK6"/>
<feature type="compositionally biased region" description="Basic and acidic residues" evidence="1">
    <location>
        <begin position="114"/>
        <end position="126"/>
    </location>
</feature>
<accession>A0A261EZK6</accession>
<organism evidence="3 4">
    <name type="scientific">Pseudoscardovia radai</name>
    <dbReference type="NCBI Taxonomy" id="987066"/>
    <lineage>
        <taxon>Bacteria</taxon>
        <taxon>Bacillati</taxon>
        <taxon>Actinomycetota</taxon>
        <taxon>Actinomycetes</taxon>
        <taxon>Bifidobacteriales</taxon>
        <taxon>Bifidobacteriaceae</taxon>
        <taxon>Pseudoscardovia</taxon>
    </lineage>
</organism>
<comment type="caution">
    <text evidence="3">The sequence shown here is derived from an EMBL/GenBank/DDBJ whole genome shotgun (WGS) entry which is preliminary data.</text>
</comment>
<feature type="region of interest" description="Disordered" evidence="1">
    <location>
        <begin position="1"/>
        <end position="34"/>
    </location>
</feature>
<feature type="transmembrane region" description="Helical" evidence="2">
    <location>
        <begin position="329"/>
        <end position="347"/>
    </location>
</feature>
<feature type="region of interest" description="Disordered" evidence="1">
    <location>
        <begin position="113"/>
        <end position="139"/>
    </location>
</feature>
<dbReference type="Proteomes" id="UP000216725">
    <property type="component" value="Unassembled WGS sequence"/>
</dbReference>
<keyword evidence="2" id="KW-0812">Transmembrane</keyword>
<dbReference type="EMBL" id="MWWR01000004">
    <property type="protein sequence ID" value="OZG52277.1"/>
    <property type="molecule type" value="Genomic_DNA"/>
</dbReference>
<feature type="transmembrane region" description="Helical" evidence="2">
    <location>
        <begin position="76"/>
        <end position="98"/>
    </location>
</feature>
<keyword evidence="2" id="KW-1133">Transmembrane helix</keyword>
<feature type="transmembrane region" description="Helical" evidence="2">
    <location>
        <begin position="234"/>
        <end position="258"/>
    </location>
</feature>
<name>A0A261EZK6_9BIFI</name>
<feature type="transmembrane region" description="Helical" evidence="2">
    <location>
        <begin position="264"/>
        <end position="282"/>
    </location>
</feature>
<feature type="transmembrane region" description="Helical" evidence="2">
    <location>
        <begin position="148"/>
        <end position="166"/>
    </location>
</feature>
<evidence type="ECO:0000313" key="4">
    <source>
        <dbReference type="Proteomes" id="UP000216725"/>
    </source>
</evidence>
<gene>
    <name evidence="3" type="ORF">PSRA_0466</name>
</gene>
<dbReference type="RefSeq" id="WP_094660285.1">
    <property type="nucleotide sequence ID" value="NZ_MWWR01000004.1"/>
</dbReference>
<proteinExistence type="predicted"/>
<keyword evidence="4" id="KW-1185">Reference proteome</keyword>
<dbReference type="OrthoDB" id="81897at2"/>
<evidence type="ECO:0000256" key="1">
    <source>
        <dbReference type="SAM" id="MobiDB-lite"/>
    </source>
</evidence>
<reference evidence="3 4" key="1">
    <citation type="journal article" date="2017" name="BMC Genomics">
        <title>Comparative genomic and phylogenomic analyses of the Bifidobacteriaceae family.</title>
        <authorList>
            <person name="Lugli G.A."/>
            <person name="Milani C."/>
            <person name="Turroni F."/>
            <person name="Duranti S."/>
            <person name="Mancabelli L."/>
            <person name="Mangifesta M."/>
            <person name="Ferrario C."/>
            <person name="Modesto M."/>
            <person name="Mattarelli P."/>
            <person name="Jiri K."/>
            <person name="van Sinderen D."/>
            <person name="Ventura M."/>
        </authorList>
    </citation>
    <scope>NUCLEOTIDE SEQUENCE [LARGE SCALE GENOMIC DNA]</scope>
    <source>
        <strain evidence="3 4">DSM 24742</strain>
    </source>
</reference>